<dbReference type="Gene3D" id="4.10.1000.10">
    <property type="entry name" value="Zinc finger, CCCH-type"/>
    <property type="match status" value="2"/>
</dbReference>
<feature type="zinc finger region" description="C3H1-type" evidence="4">
    <location>
        <begin position="141"/>
        <end position="169"/>
    </location>
</feature>
<evidence type="ECO:0000313" key="7">
    <source>
        <dbReference type="EMBL" id="KZW00051.1"/>
    </source>
</evidence>
<dbReference type="InterPro" id="IPR000571">
    <property type="entry name" value="Znf_CCCH"/>
</dbReference>
<feature type="zinc finger region" description="C3H1-type" evidence="4">
    <location>
        <begin position="173"/>
        <end position="196"/>
    </location>
</feature>
<reference evidence="7 8" key="1">
    <citation type="journal article" date="2016" name="Mol. Biol. Evol.">
        <title>Comparative Genomics of Early-Diverging Mushroom-Forming Fungi Provides Insights into the Origins of Lignocellulose Decay Capabilities.</title>
        <authorList>
            <person name="Nagy L.G."/>
            <person name="Riley R."/>
            <person name="Tritt A."/>
            <person name="Adam C."/>
            <person name="Daum C."/>
            <person name="Floudas D."/>
            <person name="Sun H."/>
            <person name="Yadav J.S."/>
            <person name="Pangilinan J."/>
            <person name="Larsson K.H."/>
            <person name="Matsuura K."/>
            <person name="Barry K."/>
            <person name="Labutti K."/>
            <person name="Kuo R."/>
            <person name="Ohm R.A."/>
            <person name="Bhattacharya S.S."/>
            <person name="Shirouzu T."/>
            <person name="Yoshinaga Y."/>
            <person name="Martin F.M."/>
            <person name="Grigoriev I.V."/>
            <person name="Hibbett D.S."/>
        </authorList>
    </citation>
    <scope>NUCLEOTIDE SEQUENCE [LARGE SCALE GENOMIC DNA]</scope>
    <source>
        <strain evidence="7 8">HHB12029</strain>
    </source>
</reference>
<dbReference type="Proteomes" id="UP000077266">
    <property type="component" value="Unassembled WGS sequence"/>
</dbReference>
<dbReference type="GO" id="GO:0008270">
    <property type="term" value="F:zinc ion binding"/>
    <property type="evidence" value="ECO:0007669"/>
    <property type="project" value="UniProtKB-KW"/>
</dbReference>
<evidence type="ECO:0000313" key="8">
    <source>
        <dbReference type="Proteomes" id="UP000077266"/>
    </source>
</evidence>
<dbReference type="PROSITE" id="PS50103">
    <property type="entry name" value="ZF_C3H1"/>
    <property type="match status" value="4"/>
</dbReference>
<dbReference type="OrthoDB" id="410307at2759"/>
<feature type="domain" description="C3H1-type" evidence="6">
    <location>
        <begin position="173"/>
        <end position="196"/>
    </location>
</feature>
<dbReference type="InParanoid" id="A0A165N0X1"/>
<feature type="zinc finger region" description="C3H1-type" evidence="4">
    <location>
        <begin position="226"/>
        <end position="254"/>
    </location>
</feature>
<evidence type="ECO:0000256" key="4">
    <source>
        <dbReference type="PROSITE-ProRule" id="PRU00723"/>
    </source>
</evidence>
<evidence type="ECO:0000256" key="3">
    <source>
        <dbReference type="ARBA" id="ARBA00022833"/>
    </source>
</evidence>
<keyword evidence="1 4" id="KW-0479">Metal-binding</keyword>
<keyword evidence="3 4" id="KW-0862">Zinc</keyword>
<feature type="compositionally biased region" description="Acidic residues" evidence="5">
    <location>
        <begin position="334"/>
        <end position="356"/>
    </location>
</feature>
<feature type="domain" description="C3H1-type" evidence="6">
    <location>
        <begin position="197"/>
        <end position="225"/>
    </location>
</feature>
<dbReference type="PANTHER" id="PTHR46156">
    <property type="entry name" value="CCCH ZINGC FINGER"/>
    <property type="match status" value="1"/>
</dbReference>
<name>A0A165N0X1_EXIGL</name>
<dbReference type="AlphaFoldDB" id="A0A165N0X1"/>
<evidence type="ECO:0000256" key="2">
    <source>
        <dbReference type="ARBA" id="ARBA00022771"/>
    </source>
</evidence>
<feature type="domain" description="C3H1-type" evidence="6">
    <location>
        <begin position="141"/>
        <end position="169"/>
    </location>
</feature>
<organism evidence="7 8">
    <name type="scientific">Exidia glandulosa HHB12029</name>
    <dbReference type="NCBI Taxonomy" id="1314781"/>
    <lineage>
        <taxon>Eukaryota</taxon>
        <taxon>Fungi</taxon>
        <taxon>Dikarya</taxon>
        <taxon>Basidiomycota</taxon>
        <taxon>Agaricomycotina</taxon>
        <taxon>Agaricomycetes</taxon>
        <taxon>Auriculariales</taxon>
        <taxon>Exidiaceae</taxon>
        <taxon>Exidia</taxon>
    </lineage>
</organism>
<dbReference type="EMBL" id="KV425904">
    <property type="protein sequence ID" value="KZW00051.1"/>
    <property type="molecule type" value="Genomic_DNA"/>
</dbReference>
<proteinExistence type="predicted"/>
<keyword evidence="8" id="KW-1185">Reference proteome</keyword>
<feature type="region of interest" description="Disordered" evidence="5">
    <location>
        <begin position="278"/>
        <end position="305"/>
    </location>
</feature>
<dbReference type="STRING" id="1314781.A0A165N0X1"/>
<dbReference type="SUPFAM" id="SSF90229">
    <property type="entry name" value="CCCH zinc finger"/>
    <property type="match status" value="2"/>
</dbReference>
<feature type="domain" description="C3H1-type" evidence="6">
    <location>
        <begin position="226"/>
        <end position="254"/>
    </location>
</feature>
<evidence type="ECO:0000256" key="1">
    <source>
        <dbReference type="ARBA" id="ARBA00022723"/>
    </source>
</evidence>
<feature type="compositionally biased region" description="Low complexity" evidence="5">
    <location>
        <begin position="289"/>
        <end position="302"/>
    </location>
</feature>
<dbReference type="PANTHER" id="PTHR46156:SF1">
    <property type="entry name" value="ZINC FINGER CCCH DOMAIN-CONTAINING PROTEIN 3"/>
    <property type="match status" value="1"/>
</dbReference>
<dbReference type="GO" id="GO:0005634">
    <property type="term" value="C:nucleus"/>
    <property type="evidence" value="ECO:0007669"/>
    <property type="project" value="TreeGrafter"/>
</dbReference>
<feature type="zinc finger region" description="C3H1-type" evidence="4">
    <location>
        <begin position="197"/>
        <end position="225"/>
    </location>
</feature>
<feature type="region of interest" description="Disordered" evidence="5">
    <location>
        <begin position="317"/>
        <end position="370"/>
    </location>
</feature>
<accession>A0A165N0X1</accession>
<keyword evidence="2 4" id="KW-0863">Zinc-finger</keyword>
<dbReference type="InterPro" id="IPR036855">
    <property type="entry name" value="Znf_CCCH_sf"/>
</dbReference>
<protein>
    <recommendedName>
        <fullName evidence="6">C3H1-type domain-containing protein</fullName>
    </recommendedName>
</protein>
<gene>
    <name evidence="7" type="ORF">EXIGLDRAFT_831119</name>
</gene>
<evidence type="ECO:0000256" key="5">
    <source>
        <dbReference type="SAM" id="MobiDB-lite"/>
    </source>
</evidence>
<evidence type="ECO:0000259" key="6">
    <source>
        <dbReference type="PROSITE" id="PS50103"/>
    </source>
</evidence>
<dbReference type="SMART" id="SM00356">
    <property type="entry name" value="ZnF_C3H1"/>
    <property type="match status" value="5"/>
</dbReference>
<sequence length="370" mass="40091">MSADAALLREIEQLSAAINNRKNKPAQPFVHPRPAYYQPAKPFVPRTREIVINGSAYQTSSRKLTRKPAPGAATASEAPSATVANAAAVKSRYPPTYSRTHAGYMVKSNRVHKPVPHFTATRHRNRVLNNVASGSRAARKERPKKQCRNFSVTGVCKSGRTCRYDHDPNKVAICPRFLQRECPLDATTCPLSHDPTPERVPLCVHFLNNGRCKNGSTCLYPHVNVGKREGVCRDFAVLGYCAKGLECDKQHIHECPDFAETGRCANRQCKLPHVIRANRTRAVPPGPDPGSSSGNNGAPVSGLSGVFVDTEPAHIVRTASGEEEFIPLTFHESSDDEEDDDDSGDDDDDDVDEDGSDGGGAGSPTAAPES</sequence>